<reference evidence="2" key="1">
    <citation type="journal article" date="2019" name="Int. J. Syst. Evol. Microbiol.">
        <title>The Global Catalogue of Microorganisms (GCM) 10K type strain sequencing project: providing services to taxonomists for standard genome sequencing and annotation.</title>
        <authorList>
            <consortium name="The Broad Institute Genomics Platform"/>
            <consortium name="The Broad Institute Genome Sequencing Center for Infectious Disease"/>
            <person name="Wu L."/>
            <person name="Ma J."/>
        </authorList>
    </citation>
    <scope>NUCLEOTIDE SEQUENCE [LARGE SCALE GENOMIC DNA]</scope>
    <source>
        <strain evidence="2">CGMCC-1.15741</strain>
    </source>
</reference>
<accession>A0ABW1S688</accession>
<dbReference type="InterPro" id="IPR029069">
    <property type="entry name" value="HotDog_dom_sf"/>
</dbReference>
<keyword evidence="2" id="KW-1185">Reference proteome</keyword>
<dbReference type="SUPFAM" id="SSF54637">
    <property type="entry name" value="Thioesterase/thiol ester dehydrase-isomerase"/>
    <property type="match status" value="1"/>
</dbReference>
<evidence type="ECO:0000313" key="2">
    <source>
        <dbReference type="Proteomes" id="UP001596303"/>
    </source>
</evidence>
<evidence type="ECO:0000313" key="1">
    <source>
        <dbReference type="EMBL" id="MFC6197051.1"/>
    </source>
</evidence>
<dbReference type="Gene3D" id="3.10.129.10">
    <property type="entry name" value="Hotdog Thioesterase"/>
    <property type="match status" value="1"/>
</dbReference>
<gene>
    <name evidence="1" type="ORF">ACFQDM_03135</name>
</gene>
<organism evidence="1 2">
    <name type="scientific">Ponticaulis profundi</name>
    <dbReference type="NCBI Taxonomy" id="2665222"/>
    <lineage>
        <taxon>Bacteria</taxon>
        <taxon>Pseudomonadati</taxon>
        <taxon>Pseudomonadota</taxon>
        <taxon>Alphaproteobacteria</taxon>
        <taxon>Hyphomonadales</taxon>
        <taxon>Hyphomonadaceae</taxon>
        <taxon>Ponticaulis</taxon>
    </lineage>
</organism>
<dbReference type="RefSeq" id="WP_377375322.1">
    <property type="nucleotide sequence ID" value="NZ_JBHSSW010000003.1"/>
</dbReference>
<evidence type="ECO:0008006" key="3">
    <source>
        <dbReference type="Google" id="ProtNLM"/>
    </source>
</evidence>
<dbReference type="Proteomes" id="UP001596303">
    <property type="component" value="Unassembled WGS sequence"/>
</dbReference>
<sequence>MQKPETLADITIARRFNGPPTTGNGGYSAGLLAQHMSGLVSVELRAPPPLDVPIAIVKTEAGLEARSGDALIMRAYESEPLSLPPAPPTLEAAKTGAAHFPKKDELEFVDCFVCGPARDYPDGLCIFAGPVDGFEGVADVWTPDVGLAADDGLVAPEFIWAALDCPGAYAVGMTEGPVVLARMSVSLIKRPQPGEPLIVTGWKTFEDGRKHGAGTALYTRDGELLAHSEQLWIRLKI</sequence>
<proteinExistence type="predicted"/>
<dbReference type="EMBL" id="JBHSSW010000003">
    <property type="protein sequence ID" value="MFC6197051.1"/>
    <property type="molecule type" value="Genomic_DNA"/>
</dbReference>
<comment type="caution">
    <text evidence="1">The sequence shown here is derived from an EMBL/GenBank/DDBJ whole genome shotgun (WGS) entry which is preliminary data.</text>
</comment>
<name>A0ABW1S688_9PROT</name>
<protein>
    <recommendedName>
        <fullName evidence="3">Thioesterase family protein</fullName>
    </recommendedName>
</protein>